<dbReference type="InterPro" id="IPR016286">
    <property type="entry name" value="FUC_metazoa-typ"/>
</dbReference>
<dbReference type="GO" id="GO:0004560">
    <property type="term" value="F:alpha-L-fucosidase activity"/>
    <property type="evidence" value="ECO:0007669"/>
    <property type="project" value="InterPro"/>
</dbReference>
<dbReference type="Pfam" id="PF01120">
    <property type="entry name" value="Alpha_L_fucos"/>
    <property type="match status" value="1"/>
</dbReference>
<keyword evidence="4 7" id="KW-0732">Signal</keyword>
<dbReference type="AlphaFoldDB" id="A0A3A1N6Z5"/>
<feature type="signal peptide" evidence="7">
    <location>
        <begin position="1"/>
        <end position="20"/>
    </location>
</feature>
<reference evidence="9 10" key="1">
    <citation type="submission" date="2018-08" db="EMBL/GenBank/DDBJ databases">
        <title>Proposal of Muricauda 72 sp.nov. and Muricauda NH166 sp.nov., isolated from seawater.</title>
        <authorList>
            <person name="Cheng H."/>
            <person name="Wu Y.-H."/>
            <person name="Guo L.-L."/>
            <person name="Xu X.-W."/>
        </authorList>
    </citation>
    <scope>NUCLEOTIDE SEQUENCE [LARGE SCALE GENOMIC DNA]</scope>
    <source>
        <strain evidence="9 10">KCTC 22173</strain>
    </source>
</reference>
<dbReference type="Proteomes" id="UP000266067">
    <property type="component" value="Unassembled WGS sequence"/>
</dbReference>
<dbReference type="Gene3D" id="3.20.20.80">
    <property type="entry name" value="Glycosidases"/>
    <property type="match status" value="1"/>
</dbReference>
<accession>A0A3A1N6Z5</accession>
<comment type="caution">
    <text evidence="9">The sequence shown here is derived from an EMBL/GenBank/DDBJ whole genome shotgun (WGS) entry which is preliminary data.</text>
</comment>
<dbReference type="PANTHER" id="PTHR10030">
    <property type="entry name" value="ALPHA-L-FUCOSIDASE"/>
    <property type="match status" value="1"/>
</dbReference>
<dbReference type="PANTHER" id="PTHR10030:SF37">
    <property type="entry name" value="ALPHA-L-FUCOSIDASE-RELATED"/>
    <property type="match status" value="1"/>
</dbReference>
<dbReference type="OrthoDB" id="1095333at2"/>
<feature type="domain" description="Glycoside hydrolase family 29 N-terminal" evidence="8">
    <location>
        <begin position="16"/>
        <end position="344"/>
    </location>
</feature>
<dbReference type="GO" id="GO:0006004">
    <property type="term" value="P:fucose metabolic process"/>
    <property type="evidence" value="ECO:0007669"/>
    <property type="project" value="InterPro"/>
</dbReference>
<dbReference type="SMART" id="SM00812">
    <property type="entry name" value="Alpha_L_fucos"/>
    <property type="match status" value="1"/>
</dbReference>
<evidence type="ECO:0000256" key="7">
    <source>
        <dbReference type="SAM" id="SignalP"/>
    </source>
</evidence>
<dbReference type="InterPro" id="IPR017853">
    <property type="entry name" value="GH"/>
</dbReference>
<sequence>MKKCIIPALILLVCTNFSSAQEYNPAPENLENREWFQDAKFGMFIHWGVYSVLGVHEWMMETQSIDKKTYEKIPAFFNPTEFDAEEWVLMAKSAGMKYITITTKHHDGFAMFDSKISDWDIMDRTVYQKDVIKQMAEACKKHGLKLFFYYSQLDWYHNDYYPRGGTGQKAGRPNNGNWENYLDYMNGQLTELLTNYAEIGGIWFDGWWDKKEANWQLRKTYDLIHELQPQAMIGSNHHQAPNPGEDFQMFEKDLPGENKRGFSGDSEVGNLPLETAETMAQRWGFSLQDKAYKSSKELIQYLVKAAGYNSNFLLNVGPMPNGKIQPEFIDTLKVIGDWTSTYGETIYGTRGGPIPPQSWGVSTHKDDKIYIHIMDWKTDNFFFPTIAGNVKSVIDFQSKKKLKHSTDSYGTLVALPENRDYDQADFVLEVSLK</sequence>
<organism evidence="9 10">
    <name type="scientific">Flagellimonas lutimaris</name>
    <dbReference type="NCBI Taxonomy" id="475082"/>
    <lineage>
        <taxon>Bacteria</taxon>
        <taxon>Pseudomonadati</taxon>
        <taxon>Bacteroidota</taxon>
        <taxon>Flavobacteriia</taxon>
        <taxon>Flavobacteriales</taxon>
        <taxon>Flavobacteriaceae</taxon>
        <taxon>Flagellimonas</taxon>
    </lineage>
</organism>
<dbReference type="GO" id="GO:0016139">
    <property type="term" value="P:glycoside catabolic process"/>
    <property type="evidence" value="ECO:0007669"/>
    <property type="project" value="TreeGrafter"/>
</dbReference>
<name>A0A3A1N6Z5_9FLAO</name>
<protein>
    <recommendedName>
        <fullName evidence="3">alpha-L-fucosidase</fullName>
        <ecNumber evidence="3">3.2.1.51</ecNumber>
    </recommendedName>
</protein>
<evidence type="ECO:0000256" key="1">
    <source>
        <dbReference type="ARBA" id="ARBA00004071"/>
    </source>
</evidence>
<dbReference type="SUPFAM" id="SSF51445">
    <property type="entry name" value="(Trans)glycosidases"/>
    <property type="match status" value="1"/>
</dbReference>
<dbReference type="GO" id="GO:0005764">
    <property type="term" value="C:lysosome"/>
    <property type="evidence" value="ECO:0007669"/>
    <property type="project" value="TreeGrafter"/>
</dbReference>
<evidence type="ECO:0000313" key="10">
    <source>
        <dbReference type="Proteomes" id="UP000266067"/>
    </source>
</evidence>
<dbReference type="PIRSF" id="PIRSF001092">
    <property type="entry name" value="Alpha-L-fucosidase"/>
    <property type="match status" value="1"/>
</dbReference>
<evidence type="ECO:0000256" key="3">
    <source>
        <dbReference type="ARBA" id="ARBA00012662"/>
    </source>
</evidence>
<dbReference type="PRINTS" id="PR00741">
    <property type="entry name" value="GLHYDRLASE29"/>
</dbReference>
<comment type="similarity">
    <text evidence="2">Belongs to the glycosyl hydrolase 29 family.</text>
</comment>
<keyword evidence="10" id="KW-1185">Reference proteome</keyword>
<evidence type="ECO:0000256" key="5">
    <source>
        <dbReference type="ARBA" id="ARBA00022801"/>
    </source>
</evidence>
<dbReference type="RefSeq" id="WP_119608378.1">
    <property type="nucleotide sequence ID" value="NZ_QXFH01000072.1"/>
</dbReference>
<comment type="function">
    <text evidence="1">Alpha-L-fucosidase is responsible for hydrolyzing the alpha-1,6-linked fucose joined to the reducing-end N-acetylglucosamine of the carbohydrate moieties of glycoproteins.</text>
</comment>
<evidence type="ECO:0000313" key="9">
    <source>
        <dbReference type="EMBL" id="RIV33122.1"/>
    </source>
</evidence>
<keyword evidence="6" id="KW-0326">Glycosidase</keyword>
<proteinExistence type="inferred from homology"/>
<feature type="chain" id="PRO_5017407776" description="alpha-L-fucosidase" evidence="7">
    <location>
        <begin position="21"/>
        <end position="433"/>
    </location>
</feature>
<keyword evidence="5" id="KW-0378">Hydrolase</keyword>
<evidence type="ECO:0000256" key="6">
    <source>
        <dbReference type="ARBA" id="ARBA00023295"/>
    </source>
</evidence>
<gene>
    <name evidence="9" type="ORF">D2V08_10510</name>
</gene>
<dbReference type="EMBL" id="QXFH01000072">
    <property type="protein sequence ID" value="RIV33122.1"/>
    <property type="molecule type" value="Genomic_DNA"/>
</dbReference>
<evidence type="ECO:0000256" key="2">
    <source>
        <dbReference type="ARBA" id="ARBA00007951"/>
    </source>
</evidence>
<evidence type="ECO:0000256" key="4">
    <source>
        <dbReference type="ARBA" id="ARBA00022729"/>
    </source>
</evidence>
<evidence type="ECO:0000259" key="8">
    <source>
        <dbReference type="Pfam" id="PF01120"/>
    </source>
</evidence>
<dbReference type="EC" id="3.2.1.51" evidence="3"/>
<dbReference type="InterPro" id="IPR057739">
    <property type="entry name" value="Glyco_hydro_29_N"/>
</dbReference>
<dbReference type="InterPro" id="IPR000933">
    <property type="entry name" value="Glyco_hydro_29"/>
</dbReference>